<keyword evidence="3" id="KW-1185">Reference proteome</keyword>
<dbReference type="InterPro" id="IPR046867">
    <property type="entry name" value="AldOxase/xan_DH_MoCoBD2"/>
</dbReference>
<evidence type="ECO:0000313" key="3">
    <source>
        <dbReference type="Proteomes" id="UP000595437"/>
    </source>
</evidence>
<dbReference type="SUPFAM" id="SSF56003">
    <property type="entry name" value="Molybdenum cofactor-binding domain"/>
    <property type="match status" value="1"/>
</dbReference>
<dbReference type="Proteomes" id="UP000595437">
    <property type="component" value="Chromosome 1"/>
</dbReference>
<dbReference type="AlphaFoldDB" id="A0A7T8QUU0"/>
<feature type="domain" description="Aldehyde oxidase/xanthine dehydrogenase second molybdopterin binding" evidence="1">
    <location>
        <begin position="1"/>
        <end position="196"/>
    </location>
</feature>
<dbReference type="Pfam" id="PF20256">
    <property type="entry name" value="MoCoBD_2"/>
    <property type="match status" value="1"/>
</dbReference>
<dbReference type="InterPro" id="IPR037165">
    <property type="entry name" value="AldOxase/xan_DH_Mopterin-bd_sf"/>
</dbReference>
<proteinExistence type="predicted"/>
<protein>
    <submittedName>
        <fullName evidence="2">Xanthine dehydrogenaselike</fullName>
    </submittedName>
</protein>
<dbReference type="PANTHER" id="PTHR45444">
    <property type="entry name" value="XANTHINE DEHYDROGENASE"/>
    <property type="match status" value="1"/>
</dbReference>
<reference evidence="3" key="1">
    <citation type="submission" date="2021-01" db="EMBL/GenBank/DDBJ databases">
        <title>Caligus Genome Assembly.</title>
        <authorList>
            <person name="Gallardo-Escarate C."/>
        </authorList>
    </citation>
    <scope>NUCLEOTIDE SEQUENCE [LARGE SCALE GENOMIC DNA]</scope>
</reference>
<gene>
    <name evidence="2" type="ORF">FKW44_000352</name>
</gene>
<evidence type="ECO:0000313" key="2">
    <source>
        <dbReference type="EMBL" id="QQP55882.1"/>
    </source>
</evidence>
<dbReference type="GO" id="GO:0016491">
    <property type="term" value="F:oxidoreductase activity"/>
    <property type="evidence" value="ECO:0007669"/>
    <property type="project" value="InterPro"/>
</dbReference>
<evidence type="ECO:0000259" key="1">
    <source>
        <dbReference type="Pfam" id="PF20256"/>
    </source>
</evidence>
<dbReference type="PANTHER" id="PTHR45444:SF3">
    <property type="entry name" value="XANTHINE DEHYDROGENASE"/>
    <property type="match status" value="1"/>
</dbReference>
<accession>A0A7T8QUU0</accession>
<name>A0A7T8QUU0_CALRO</name>
<sequence length="289" mass="31298">GLYTKSIQVASQVLGIPIDKIHISETSTDKVPNGSVTGASVGTDIYGQAVMNACLELNKRLEPYKREYPGEDWGSWVSRAYLDRVQLTVSGFFATPDIGTDPDTNTGNHFNYFTYGAGCSLVEIDVLTGEHSVLDTTIVMDLGVSLNPGIDIGQIEGAFVQGYGMFTMEEMLYSAKGSLLTRGPGSYKIPGFGDAPKSFQIHLLEGSSNPRAVYSSKAVGEPPLFLSSSVYFAIKNAIRAARVSEEDFAFNAPATAERIRLACGDDWLCSLLDQNSTEKDSYIPWSISI</sequence>
<dbReference type="InterPro" id="IPR016208">
    <property type="entry name" value="Ald_Oxase/xanthine_DH-like"/>
</dbReference>
<dbReference type="OrthoDB" id="6378175at2759"/>
<dbReference type="Gene3D" id="3.30.365.10">
    <property type="entry name" value="Aldehyde oxidase/xanthine dehydrogenase, molybdopterin binding domain"/>
    <property type="match status" value="2"/>
</dbReference>
<dbReference type="GO" id="GO:0005506">
    <property type="term" value="F:iron ion binding"/>
    <property type="evidence" value="ECO:0007669"/>
    <property type="project" value="InterPro"/>
</dbReference>
<dbReference type="FunFam" id="3.30.365.10:FF:000004">
    <property type="entry name" value="Xanthine dehydrogenase oxidase"/>
    <property type="match status" value="1"/>
</dbReference>
<organism evidence="2 3">
    <name type="scientific">Caligus rogercresseyi</name>
    <name type="common">Sea louse</name>
    <dbReference type="NCBI Taxonomy" id="217165"/>
    <lineage>
        <taxon>Eukaryota</taxon>
        <taxon>Metazoa</taxon>
        <taxon>Ecdysozoa</taxon>
        <taxon>Arthropoda</taxon>
        <taxon>Crustacea</taxon>
        <taxon>Multicrustacea</taxon>
        <taxon>Hexanauplia</taxon>
        <taxon>Copepoda</taxon>
        <taxon>Siphonostomatoida</taxon>
        <taxon>Caligidae</taxon>
        <taxon>Caligus</taxon>
    </lineage>
</organism>
<dbReference type="EMBL" id="CP045890">
    <property type="protein sequence ID" value="QQP55882.1"/>
    <property type="molecule type" value="Genomic_DNA"/>
</dbReference>
<feature type="non-terminal residue" evidence="2">
    <location>
        <position position="1"/>
    </location>
</feature>